<dbReference type="SUPFAM" id="SSF53448">
    <property type="entry name" value="Nucleotide-diphospho-sugar transferases"/>
    <property type="match status" value="1"/>
</dbReference>
<comment type="similarity">
    <text evidence="1">Belongs to the glycosyltransferase 2 family.</text>
</comment>
<keyword evidence="2" id="KW-0328">Glycosyltransferase</keyword>
<keyword evidence="4" id="KW-0472">Membrane</keyword>
<reference evidence="5" key="2">
    <citation type="journal article" date="2021" name="Microbiome">
        <title>Successional dynamics and alternative stable states in a saline activated sludge microbial community over 9 years.</title>
        <authorList>
            <person name="Wang Y."/>
            <person name="Ye J."/>
            <person name="Ju F."/>
            <person name="Liu L."/>
            <person name="Boyd J.A."/>
            <person name="Deng Y."/>
            <person name="Parks D.H."/>
            <person name="Jiang X."/>
            <person name="Yin X."/>
            <person name="Woodcroft B.J."/>
            <person name="Tyson G.W."/>
            <person name="Hugenholtz P."/>
            <person name="Polz M.F."/>
            <person name="Zhang T."/>
        </authorList>
    </citation>
    <scope>NUCLEOTIDE SEQUENCE</scope>
    <source>
        <strain evidence="5">HKST-UBA01</strain>
    </source>
</reference>
<evidence type="ECO:0000256" key="1">
    <source>
        <dbReference type="ARBA" id="ARBA00006739"/>
    </source>
</evidence>
<evidence type="ECO:0000256" key="3">
    <source>
        <dbReference type="ARBA" id="ARBA00022679"/>
    </source>
</evidence>
<dbReference type="PANTHER" id="PTHR43630:SF1">
    <property type="entry name" value="POLY-BETA-1,6-N-ACETYL-D-GLUCOSAMINE SYNTHASE"/>
    <property type="match status" value="1"/>
</dbReference>
<dbReference type="AlphaFoldDB" id="A0A955RP64"/>
<comment type="caution">
    <text evidence="5">The sequence shown here is derived from an EMBL/GenBank/DDBJ whole genome shotgun (WGS) entry which is preliminary data.</text>
</comment>
<dbReference type="PANTHER" id="PTHR43630">
    <property type="entry name" value="POLY-BETA-1,6-N-ACETYL-D-GLUCOSAMINE SYNTHASE"/>
    <property type="match status" value="1"/>
</dbReference>
<protein>
    <submittedName>
        <fullName evidence="5">Glycosyltransferase family 2 protein</fullName>
    </submittedName>
</protein>
<evidence type="ECO:0000256" key="4">
    <source>
        <dbReference type="SAM" id="Phobius"/>
    </source>
</evidence>
<dbReference type="CDD" id="cd06423">
    <property type="entry name" value="CESA_like"/>
    <property type="match status" value="1"/>
</dbReference>
<accession>A0A955RP64</accession>
<sequence>MNVIAIATQLWKPKKLVYNSKAVFGEKARVAAIIPTFNPDSALYRLVTALHAYNPSMHIVVVDDCTTSKYPHNSVLNKINNLSAKNDQITLIHTPENKLKAAATNFGLTYIKNSQTHPDVIVTFDDDVEVEPNTIALLVKALQENAEIGAACSQVRVVNKNKNLLTRLQALEYHGFNISKIADNGFIQGPLVMQGMLVAFRYSALIEVGGFTAKHLIEDYDITARLKQHGWQVMVQPGAAAWTEVPTQFGKLWRQRVRWTTGGLQVVTSHLRYIPSIIQDLIGHLSFIFMMTFITLSFMLPNHQEASPLVQLLILFAIFQFFISFVFNVFTLLVYQDADIVDWLIRLSLIPEFIYSNILSWLLIGTYSYFLYKRIVSKLLEMVPGLKKISQASKKTFFEFGYSDTWGTR</sequence>
<dbReference type="InterPro" id="IPR029044">
    <property type="entry name" value="Nucleotide-diphossugar_trans"/>
</dbReference>
<feature type="transmembrane region" description="Helical" evidence="4">
    <location>
        <begin position="281"/>
        <end position="300"/>
    </location>
</feature>
<dbReference type="EMBL" id="JAGQKX010000009">
    <property type="protein sequence ID" value="MCA9389904.1"/>
    <property type="molecule type" value="Genomic_DNA"/>
</dbReference>
<keyword evidence="3" id="KW-0808">Transferase</keyword>
<evidence type="ECO:0000313" key="6">
    <source>
        <dbReference type="Proteomes" id="UP000701698"/>
    </source>
</evidence>
<name>A0A955RP64_UNCKA</name>
<dbReference type="GO" id="GO:0016757">
    <property type="term" value="F:glycosyltransferase activity"/>
    <property type="evidence" value="ECO:0007669"/>
    <property type="project" value="UniProtKB-KW"/>
</dbReference>
<feature type="transmembrane region" description="Helical" evidence="4">
    <location>
        <begin position="312"/>
        <end position="333"/>
    </location>
</feature>
<dbReference type="Pfam" id="PF13641">
    <property type="entry name" value="Glyco_tranf_2_3"/>
    <property type="match status" value="1"/>
</dbReference>
<keyword evidence="4" id="KW-0812">Transmembrane</keyword>
<evidence type="ECO:0000313" key="5">
    <source>
        <dbReference type="EMBL" id="MCA9389904.1"/>
    </source>
</evidence>
<proteinExistence type="inferred from homology"/>
<keyword evidence="4" id="KW-1133">Transmembrane helix</keyword>
<organism evidence="5 6">
    <name type="scientific">candidate division WWE3 bacterium</name>
    <dbReference type="NCBI Taxonomy" id="2053526"/>
    <lineage>
        <taxon>Bacteria</taxon>
        <taxon>Katanobacteria</taxon>
    </lineage>
</organism>
<feature type="transmembrane region" description="Helical" evidence="4">
    <location>
        <begin position="353"/>
        <end position="372"/>
    </location>
</feature>
<evidence type="ECO:0000256" key="2">
    <source>
        <dbReference type="ARBA" id="ARBA00022676"/>
    </source>
</evidence>
<dbReference type="Proteomes" id="UP000701698">
    <property type="component" value="Unassembled WGS sequence"/>
</dbReference>
<reference evidence="5" key="1">
    <citation type="submission" date="2020-04" db="EMBL/GenBank/DDBJ databases">
        <authorList>
            <person name="Zhang T."/>
        </authorList>
    </citation>
    <scope>NUCLEOTIDE SEQUENCE</scope>
    <source>
        <strain evidence="5">HKST-UBA01</strain>
    </source>
</reference>
<gene>
    <name evidence="5" type="ORF">KC571_00715</name>
</gene>
<dbReference type="Gene3D" id="3.90.550.10">
    <property type="entry name" value="Spore Coat Polysaccharide Biosynthesis Protein SpsA, Chain A"/>
    <property type="match status" value="1"/>
</dbReference>